<protein>
    <submittedName>
        <fullName evidence="3">Glycosyltransferase family 4 protein</fullName>
    </submittedName>
</protein>
<organism evidence="3 4">
    <name type="scientific">Mesobacillus selenatarsenatis</name>
    <dbReference type="NCBI Taxonomy" id="388741"/>
    <lineage>
        <taxon>Bacteria</taxon>
        <taxon>Bacillati</taxon>
        <taxon>Bacillota</taxon>
        <taxon>Bacilli</taxon>
        <taxon>Bacillales</taxon>
        <taxon>Bacillaceae</taxon>
        <taxon>Mesobacillus</taxon>
    </lineage>
</organism>
<accession>A0A846TE91</accession>
<dbReference type="PANTHER" id="PTHR45947:SF3">
    <property type="entry name" value="SULFOQUINOVOSYL TRANSFERASE SQD2"/>
    <property type="match status" value="1"/>
</dbReference>
<gene>
    <name evidence="3" type="ORF">GWK17_06365</name>
</gene>
<dbReference type="PANTHER" id="PTHR45947">
    <property type="entry name" value="SULFOQUINOVOSYL TRANSFERASE SQD2"/>
    <property type="match status" value="1"/>
</dbReference>
<dbReference type="InterPro" id="IPR001296">
    <property type="entry name" value="Glyco_trans_1"/>
</dbReference>
<dbReference type="Gene3D" id="3.40.50.2000">
    <property type="entry name" value="Glycogen Phosphorylase B"/>
    <property type="match status" value="2"/>
</dbReference>
<dbReference type="GO" id="GO:0016758">
    <property type="term" value="F:hexosyltransferase activity"/>
    <property type="evidence" value="ECO:0007669"/>
    <property type="project" value="TreeGrafter"/>
</dbReference>
<dbReference type="Pfam" id="PF13439">
    <property type="entry name" value="Glyco_transf_4"/>
    <property type="match status" value="1"/>
</dbReference>
<dbReference type="Proteomes" id="UP000587942">
    <property type="component" value="Unassembled WGS sequence"/>
</dbReference>
<dbReference type="RefSeq" id="WP_167831561.1">
    <property type="nucleotide sequence ID" value="NZ_JAAVUM010000003.1"/>
</dbReference>
<dbReference type="Pfam" id="PF00534">
    <property type="entry name" value="Glycos_transf_1"/>
    <property type="match status" value="1"/>
</dbReference>
<dbReference type="EMBL" id="JAAVUM010000003">
    <property type="protein sequence ID" value="NKE05099.1"/>
    <property type="molecule type" value="Genomic_DNA"/>
</dbReference>
<dbReference type="InterPro" id="IPR050194">
    <property type="entry name" value="Glycosyltransferase_grp1"/>
</dbReference>
<proteinExistence type="predicted"/>
<dbReference type="InterPro" id="IPR028098">
    <property type="entry name" value="Glyco_trans_4-like_N"/>
</dbReference>
<feature type="domain" description="Glycosyltransferase subfamily 4-like N-terminal" evidence="2">
    <location>
        <begin position="23"/>
        <end position="192"/>
    </location>
</feature>
<dbReference type="CDD" id="cd03801">
    <property type="entry name" value="GT4_PimA-like"/>
    <property type="match status" value="1"/>
</dbReference>
<name>A0A846TE91_9BACI</name>
<evidence type="ECO:0000313" key="4">
    <source>
        <dbReference type="Proteomes" id="UP000587942"/>
    </source>
</evidence>
<dbReference type="AlphaFoldDB" id="A0A846TE91"/>
<evidence type="ECO:0000313" key="3">
    <source>
        <dbReference type="EMBL" id="NKE05099.1"/>
    </source>
</evidence>
<keyword evidence="3" id="KW-0808">Transferase</keyword>
<evidence type="ECO:0000259" key="2">
    <source>
        <dbReference type="Pfam" id="PF13439"/>
    </source>
</evidence>
<comment type="caution">
    <text evidence="3">The sequence shown here is derived from an EMBL/GenBank/DDBJ whole genome shotgun (WGS) entry which is preliminary data.</text>
</comment>
<sequence length="403" mass="45206">MTVIENKDKTILMLSWEYPPHIIGGLARHVHALSDELSKRNQQIHILTSKPNDSTDYEKQGNVHIHRVNPINEQDPDFLSWMAGLNVAIIEEALNIANHIEFNLVHTHDWMTGAAAAFLSKKLEIPLIATVHGTEFGRNKGVFSDLQQFIANKENELCHDADEIIVCSDFMEAEVISLFKVPIEKVTVIPNGAVSGTVEQPAFDIEELYPFLKGKKLIFSLGRIVKEKGFQTLIAAAGLLKHKQREVCFVIAGNGPLLDWYREKVRELGLDGFVHFIGFINEDIRTSMMMRADLAVFASSYEPFGLAAAEALAAGVPTVVAKTGGMQTLIEDYQTGFYMQPENEKSLVHIIEWILENEALTKVIGRRAKESINEKFSWARNAKDTDTLYISALSKKFKKEGVR</sequence>
<evidence type="ECO:0000259" key="1">
    <source>
        <dbReference type="Pfam" id="PF00534"/>
    </source>
</evidence>
<feature type="domain" description="Glycosyl transferase family 1" evidence="1">
    <location>
        <begin position="212"/>
        <end position="370"/>
    </location>
</feature>
<dbReference type="SUPFAM" id="SSF53756">
    <property type="entry name" value="UDP-Glycosyltransferase/glycogen phosphorylase"/>
    <property type="match status" value="1"/>
</dbReference>
<reference evidence="3 4" key="1">
    <citation type="submission" date="2020-03" db="EMBL/GenBank/DDBJ databases">
        <authorList>
            <person name="Sun Q."/>
        </authorList>
    </citation>
    <scope>NUCLEOTIDE SEQUENCE [LARGE SCALE GENOMIC DNA]</scope>
    <source>
        <strain evidence="3 4">KACC 21451</strain>
    </source>
</reference>